<organism evidence="1 2">
    <name type="scientific">Trichoderma lentiforme</name>
    <dbReference type="NCBI Taxonomy" id="1567552"/>
    <lineage>
        <taxon>Eukaryota</taxon>
        <taxon>Fungi</taxon>
        <taxon>Dikarya</taxon>
        <taxon>Ascomycota</taxon>
        <taxon>Pezizomycotina</taxon>
        <taxon>Sordariomycetes</taxon>
        <taxon>Hypocreomycetidae</taxon>
        <taxon>Hypocreales</taxon>
        <taxon>Hypocreaceae</taxon>
        <taxon>Trichoderma</taxon>
    </lineage>
</organism>
<gene>
    <name evidence="1" type="ORF">CFAM422_010630</name>
</gene>
<dbReference type="AlphaFoldDB" id="A0A9P4X8B7"/>
<reference evidence="1 2" key="1">
    <citation type="submission" date="2018-06" db="EMBL/GenBank/DDBJ databases">
        <title>Genome analysis of cellulolytic fungus Trichoderma lentiforme CFAM-422.</title>
        <authorList>
            <person name="Steindorff A.S."/>
            <person name="Formighieri E.F."/>
            <person name="Midorikawa G.E.O."/>
            <person name="Tamietti M.S."/>
            <person name="Ramos E.Z."/>
            <person name="Silva A.S."/>
            <person name="Bon E.P.S."/>
            <person name="Mendes T.D."/>
            <person name="Damaso M.C.T."/>
            <person name="Favaro L.C.L."/>
        </authorList>
    </citation>
    <scope>NUCLEOTIDE SEQUENCE [LARGE SCALE GENOMIC DNA]</scope>
    <source>
        <strain evidence="1 2">CFAM-422</strain>
    </source>
</reference>
<sequence>MPQCSFVRLHGIPNQADIPKGQAKRHSLNSATLRLTTTNLPSSPSEFHLDERDSLSMILYTDHD</sequence>
<dbReference type="Proteomes" id="UP000801864">
    <property type="component" value="Unassembled WGS sequence"/>
</dbReference>
<accession>A0A9P4X8B7</accession>
<evidence type="ECO:0000313" key="1">
    <source>
        <dbReference type="EMBL" id="KAF3062622.1"/>
    </source>
</evidence>
<name>A0A9P4X8B7_9HYPO</name>
<evidence type="ECO:0000313" key="2">
    <source>
        <dbReference type="Proteomes" id="UP000801864"/>
    </source>
</evidence>
<protein>
    <submittedName>
        <fullName evidence="1">Uncharacterized protein</fullName>
    </submittedName>
</protein>
<comment type="caution">
    <text evidence="1">The sequence shown here is derived from an EMBL/GenBank/DDBJ whole genome shotgun (WGS) entry which is preliminary data.</text>
</comment>
<proteinExistence type="predicted"/>
<dbReference type="EMBL" id="QLNT01000021">
    <property type="protein sequence ID" value="KAF3062622.1"/>
    <property type="molecule type" value="Genomic_DNA"/>
</dbReference>
<keyword evidence="2" id="KW-1185">Reference proteome</keyword>